<reference evidence="2" key="1">
    <citation type="submission" date="2020-06" db="EMBL/GenBank/DDBJ databases">
        <title>Characterization of fructooligosaccharide metabolism and fructooligosaccharide-degrading enzymes in human commensal butyrate producers.</title>
        <authorList>
            <person name="Tanno H."/>
            <person name="Fujii T."/>
            <person name="Hirano K."/>
            <person name="Maeno S."/>
            <person name="Tonozuka T."/>
            <person name="Sakamoto M."/>
            <person name="Ohkuma M."/>
            <person name="Tochio T."/>
            <person name="Endo A."/>
        </authorList>
    </citation>
    <scope>NUCLEOTIDE SEQUENCE</scope>
    <source>
        <strain evidence="2">JCM 17466</strain>
    </source>
</reference>
<gene>
    <name evidence="2" type="ORF">ANBU17_12320</name>
</gene>
<name>A0A916Q8L2_9FIRM</name>
<feature type="transmembrane region" description="Helical" evidence="1">
    <location>
        <begin position="85"/>
        <end position="106"/>
    </location>
</feature>
<feature type="transmembrane region" description="Helical" evidence="1">
    <location>
        <begin position="44"/>
        <end position="64"/>
    </location>
</feature>
<dbReference type="Pfam" id="PF11391">
    <property type="entry name" value="DUF2798"/>
    <property type="match status" value="2"/>
</dbReference>
<keyword evidence="1" id="KW-0812">Transmembrane</keyword>
<accession>A0A916Q8L2</accession>
<evidence type="ECO:0008006" key="4">
    <source>
        <dbReference type="Google" id="ProtNLM"/>
    </source>
</evidence>
<dbReference type="Proteomes" id="UP000613208">
    <property type="component" value="Unassembled WGS sequence"/>
</dbReference>
<dbReference type="AlphaFoldDB" id="A0A916Q8L2"/>
<dbReference type="RefSeq" id="WP_201310599.1">
    <property type="nucleotide sequence ID" value="NZ_BLYI01000027.1"/>
</dbReference>
<feature type="transmembrane region" description="Helical" evidence="1">
    <location>
        <begin position="9"/>
        <end position="29"/>
    </location>
</feature>
<evidence type="ECO:0000313" key="3">
    <source>
        <dbReference type="Proteomes" id="UP000613208"/>
    </source>
</evidence>
<proteinExistence type="predicted"/>
<keyword evidence="3" id="KW-1185">Reference proteome</keyword>
<dbReference type="EMBL" id="BLYI01000027">
    <property type="protein sequence ID" value="GFO84885.1"/>
    <property type="molecule type" value="Genomic_DNA"/>
</dbReference>
<protein>
    <recommendedName>
        <fullName evidence="4">DUF2798 domain-containing protein</fullName>
    </recommendedName>
</protein>
<sequence>MPQNKRESLIYTILMCFCMVFWMSMYNVFMHTGQFSIATLQEGWMGFPFAYIFAMICDWCIVSGPAKKFAFRFLVTPESSVIKKVIGVSCSMVVPMVILMSLYGGLEMCVHTGAWNRLGMIWLTNIPKNFIMALPFQLLIAGPLVRTLFRKAFPEGKVLA</sequence>
<comment type="caution">
    <text evidence="2">The sequence shown here is derived from an EMBL/GenBank/DDBJ whole genome shotgun (WGS) entry which is preliminary data.</text>
</comment>
<dbReference type="InterPro" id="IPR021529">
    <property type="entry name" value="DUF2798"/>
</dbReference>
<evidence type="ECO:0000256" key="1">
    <source>
        <dbReference type="SAM" id="Phobius"/>
    </source>
</evidence>
<feature type="transmembrane region" description="Helical" evidence="1">
    <location>
        <begin position="126"/>
        <end position="149"/>
    </location>
</feature>
<keyword evidence="1" id="KW-1133">Transmembrane helix</keyword>
<evidence type="ECO:0000313" key="2">
    <source>
        <dbReference type="EMBL" id="GFO84885.1"/>
    </source>
</evidence>
<organism evidence="2 3">
    <name type="scientific">Anaerostipes butyraticus</name>
    <dbReference type="NCBI Taxonomy" id="645466"/>
    <lineage>
        <taxon>Bacteria</taxon>
        <taxon>Bacillati</taxon>
        <taxon>Bacillota</taxon>
        <taxon>Clostridia</taxon>
        <taxon>Lachnospirales</taxon>
        <taxon>Lachnospiraceae</taxon>
        <taxon>Anaerostipes</taxon>
    </lineage>
</organism>
<keyword evidence="1" id="KW-0472">Membrane</keyword>